<dbReference type="SUPFAM" id="SSF52540">
    <property type="entry name" value="P-loop containing nucleoside triphosphate hydrolases"/>
    <property type="match status" value="1"/>
</dbReference>
<comment type="caution">
    <text evidence="8">The sequence shown here is derived from an EMBL/GenBank/DDBJ whole genome shotgun (WGS) entry which is preliminary data.</text>
</comment>
<evidence type="ECO:0000313" key="9">
    <source>
        <dbReference type="Proteomes" id="UP001279410"/>
    </source>
</evidence>
<evidence type="ECO:0000256" key="5">
    <source>
        <dbReference type="SAM" id="Coils"/>
    </source>
</evidence>
<dbReference type="Gene3D" id="6.10.250.2520">
    <property type="match status" value="1"/>
</dbReference>
<dbReference type="CDD" id="cd01365">
    <property type="entry name" value="KISc_KIF1A_KIF1B"/>
    <property type="match status" value="1"/>
</dbReference>
<feature type="region of interest" description="Disordered" evidence="6">
    <location>
        <begin position="519"/>
        <end position="543"/>
    </location>
</feature>
<dbReference type="PROSITE" id="PS00411">
    <property type="entry name" value="KINESIN_MOTOR_1"/>
    <property type="match status" value="1"/>
</dbReference>
<sequence>MDEPSPAALKQTMPAVTKCVHKTTSVLPLPIIFTLCSLTDSCFTRGRSFSNGQPDGEEDDKLGVFAYDYCFWSMDETDKEKFAGQEVVFQCLGESLLCNAFQGYNACIFAYGQTGSGKSYTMMGSGDQPGLIPRLCSALFERTQKEQREEESFTVEVSYMEIYNEKVRDLLDPKGGRQTLRVREHKVLGPYVDGLSRLAVASYKDIESLMSEGNKSRTVAATNMNEESSRSHAVFNIILTHTLKDLQSGTSGEKVSRLSLVDLAGSERAAKTGAAGERLKEGSNINKSLTTLGLVISALAEQGTAKNKTKFVPYRDSVLTWLLKDCLGGNSRTAMVATVSPAADNYEETLSTLRYADRAKNIVNHAVVNEDPNARIIRELREEVEKLRVQLTQAESMKAPELKERLEESEKLIQEMTITWEEKLRKTEEIAQNTQRCGSSRLSGHQSCVGWESRQNTVSSTFLADAAPLSSPPTLGSSRRSRGQRMGGEGGVMKNSGSELDADGDTASVSEVNFSQVCTDRGHEPHAGSPPVAGGQHERRSALERQRQMYEQELQQLRKKLNPDRLSTGHSGTPASGQQGPGQQSHYRSLERLSMGGMSHSTSAQSRLRQWSEDREVVLVRSLRRLREQIVRANLLVQEACFIAEELERHTEYRVTLQIPSDNLNANRKRDAVLSEPAIQVRRRLQPKQIWSLEDGNRLVDMRELYQGGRDYHLHHHDNPLVLRKKNLVSTSTQAVRVCLTFSKDVYSTIPGCGVTLVVSTCPG</sequence>
<dbReference type="AlphaFoldDB" id="A0AAD3MLF1"/>
<dbReference type="GO" id="GO:0005524">
    <property type="term" value="F:ATP binding"/>
    <property type="evidence" value="ECO:0007669"/>
    <property type="project" value="UniProtKB-UniRule"/>
</dbReference>
<dbReference type="InterPro" id="IPR019821">
    <property type="entry name" value="Kinesin_motor_CS"/>
</dbReference>
<dbReference type="Gene3D" id="3.40.850.10">
    <property type="entry name" value="Kinesin motor domain"/>
    <property type="match status" value="1"/>
</dbReference>
<comment type="similarity">
    <text evidence="3 4">Belongs to the TRAFAC class myosin-kinesin ATPase superfamily. Kinesin family.</text>
</comment>
<proteinExistence type="inferred from homology"/>
<organism evidence="8 9">
    <name type="scientific">Lates japonicus</name>
    <name type="common">Japanese lates</name>
    <dbReference type="NCBI Taxonomy" id="270547"/>
    <lineage>
        <taxon>Eukaryota</taxon>
        <taxon>Metazoa</taxon>
        <taxon>Chordata</taxon>
        <taxon>Craniata</taxon>
        <taxon>Vertebrata</taxon>
        <taxon>Euteleostomi</taxon>
        <taxon>Actinopterygii</taxon>
        <taxon>Neopterygii</taxon>
        <taxon>Teleostei</taxon>
        <taxon>Neoteleostei</taxon>
        <taxon>Acanthomorphata</taxon>
        <taxon>Carangaria</taxon>
        <taxon>Carangaria incertae sedis</taxon>
        <taxon>Centropomidae</taxon>
        <taxon>Lates</taxon>
    </lineage>
</organism>
<dbReference type="GO" id="GO:0007018">
    <property type="term" value="P:microtubule-based movement"/>
    <property type="evidence" value="ECO:0007669"/>
    <property type="project" value="InterPro"/>
</dbReference>
<evidence type="ECO:0000256" key="2">
    <source>
        <dbReference type="ARBA" id="ARBA00022840"/>
    </source>
</evidence>
<feature type="region of interest" description="Disordered" evidence="6">
    <location>
        <begin position="462"/>
        <end position="505"/>
    </location>
</feature>
<evidence type="ECO:0000259" key="7">
    <source>
        <dbReference type="PROSITE" id="PS50067"/>
    </source>
</evidence>
<name>A0AAD3MLF1_LATJO</name>
<dbReference type="GO" id="GO:0008017">
    <property type="term" value="F:microtubule binding"/>
    <property type="evidence" value="ECO:0007669"/>
    <property type="project" value="InterPro"/>
</dbReference>
<feature type="binding site" evidence="3">
    <location>
        <begin position="112"/>
        <end position="119"/>
    </location>
    <ligand>
        <name>ATP</name>
        <dbReference type="ChEBI" id="CHEBI:30616"/>
    </ligand>
</feature>
<dbReference type="PRINTS" id="PR00380">
    <property type="entry name" value="KINESINHEAVY"/>
</dbReference>
<keyword evidence="1 3" id="KW-0547">Nucleotide-binding</keyword>
<reference evidence="8" key="1">
    <citation type="submission" date="2022-08" db="EMBL/GenBank/DDBJ databases">
        <title>Genome sequencing of akame (Lates japonicus).</title>
        <authorList>
            <person name="Hashiguchi Y."/>
            <person name="Takahashi H."/>
        </authorList>
    </citation>
    <scope>NUCLEOTIDE SEQUENCE</scope>
    <source>
        <strain evidence="8">Kochi</strain>
    </source>
</reference>
<evidence type="ECO:0000256" key="4">
    <source>
        <dbReference type="RuleBase" id="RU000394"/>
    </source>
</evidence>
<evidence type="ECO:0000256" key="3">
    <source>
        <dbReference type="PROSITE-ProRule" id="PRU00283"/>
    </source>
</evidence>
<keyword evidence="4" id="KW-0493">Microtubule</keyword>
<dbReference type="FunFam" id="3.40.850.10:FF:000010">
    <property type="entry name" value="Kinesin family member 13A"/>
    <property type="match status" value="1"/>
</dbReference>
<dbReference type="SMART" id="SM00129">
    <property type="entry name" value="KISc"/>
    <property type="match status" value="1"/>
</dbReference>
<dbReference type="PANTHER" id="PTHR47117">
    <property type="entry name" value="STAR-RELATED LIPID TRANSFER PROTEIN 9"/>
    <property type="match status" value="1"/>
</dbReference>
<dbReference type="Proteomes" id="UP001279410">
    <property type="component" value="Unassembled WGS sequence"/>
</dbReference>
<feature type="region of interest" description="Disordered" evidence="6">
    <location>
        <begin position="563"/>
        <end position="586"/>
    </location>
</feature>
<dbReference type="InterPro" id="IPR027417">
    <property type="entry name" value="P-loop_NTPase"/>
</dbReference>
<gene>
    <name evidence="8" type="ORF">AKAME5_000800200</name>
</gene>
<dbReference type="Pfam" id="PF00225">
    <property type="entry name" value="Kinesin"/>
    <property type="match status" value="1"/>
</dbReference>
<keyword evidence="2 3" id="KW-0067">ATP-binding</keyword>
<feature type="coiled-coil region" evidence="5">
    <location>
        <begin position="377"/>
        <end position="419"/>
    </location>
</feature>
<dbReference type="GO" id="GO:0005874">
    <property type="term" value="C:microtubule"/>
    <property type="evidence" value="ECO:0007669"/>
    <property type="project" value="UniProtKB-KW"/>
</dbReference>
<keyword evidence="5" id="KW-0175">Coiled coil</keyword>
<keyword evidence="3 4" id="KW-0505">Motor protein</keyword>
<evidence type="ECO:0000313" key="8">
    <source>
        <dbReference type="EMBL" id="GLD55549.1"/>
    </source>
</evidence>
<evidence type="ECO:0000256" key="6">
    <source>
        <dbReference type="SAM" id="MobiDB-lite"/>
    </source>
</evidence>
<dbReference type="PROSITE" id="PS50067">
    <property type="entry name" value="KINESIN_MOTOR_2"/>
    <property type="match status" value="1"/>
</dbReference>
<dbReference type="EMBL" id="BRZM01000022">
    <property type="protein sequence ID" value="GLD55549.1"/>
    <property type="molecule type" value="Genomic_DNA"/>
</dbReference>
<accession>A0AAD3MLF1</accession>
<dbReference type="GO" id="GO:0003777">
    <property type="term" value="F:microtubule motor activity"/>
    <property type="evidence" value="ECO:0007669"/>
    <property type="project" value="InterPro"/>
</dbReference>
<dbReference type="InterPro" id="IPR001752">
    <property type="entry name" value="Kinesin_motor_dom"/>
</dbReference>
<protein>
    <recommendedName>
        <fullName evidence="4">Kinesin-like protein</fullName>
    </recommendedName>
</protein>
<feature type="domain" description="Kinesin motor" evidence="7">
    <location>
        <begin position="37"/>
        <end position="362"/>
    </location>
</feature>
<feature type="compositionally biased region" description="Low complexity" evidence="6">
    <location>
        <begin position="571"/>
        <end position="585"/>
    </location>
</feature>
<evidence type="ECO:0000256" key="1">
    <source>
        <dbReference type="ARBA" id="ARBA00022741"/>
    </source>
</evidence>
<dbReference type="InterPro" id="IPR036961">
    <property type="entry name" value="Kinesin_motor_dom_sf"/>
</dbReference>
<feature type="non-terminal residue" evidence="8">
    <location>
        <position position="1"/>
    </location>
</feature>
<keyword evidence="9" id="KW-1185">Reference proteome</keyword>